<evidence type="ECO:0000256" key="5">
    <source>
        <dbReference type="PROSITE-ProRule" id="PRU00042"/>
    </source>
</evidence>
<feature type="domain" description="C2H2-type" evidence="6">
    <location>
        <begin position="44"/>
        <end position="71"/>
    </location>
</feature>
<keyword evidence="8" id="KW-1185">Reference proteome</keyword>
<dbReference type="Pfam" id="PF00096">
    <property type="entry name" value="zf-C2H2"/>
    <property type="match status" value="1"/>
</dbReference>
<evidence type="ECO:0000313" key="8">
    <source>
        <dbReference type="Proteomes" id="UP001163046"/>
    </source>
</evidence>
<dbReference type="EMBL" id="MU826885">
    <property type="protein sequence ID" value="KAJ7369802.1"/>
    <property type="molecule type" value="Genomic_DNA"/>
</dbReference>
<keyword evidence="3 5" id="KW-0863">Zinc-finger</keyword>
<dbReference type="PANTHER" id="PTHR23234:SF10">
    <property type="entry name" value="RIKEN CDNA 6720489N17 GENE-RELATED"/>
    <property type="match status" value="1"/>
</dbReference>
<evidence type="ECO:0000256" key="4">
    <source>
        <dbReference type="ARBA" id="ARBA00022833"/>
    </source>
</evidence>
<dbReference type="Gene3D" id="3.30.160.60">
    <property type="entry name" value="Classic Zinc Finger"/>
    <property type="match status" value="1"/>
</dbReference>
<keyword evidence="4" id="KW-0862">Zinc</keyword>
<proteinExistence type="predicted"/>
<name>A0A9W9YUR5_9CNID</name>
<dbReference type="InterPro" id="IPR050758">
    <property type="entry name" value="Znf_C2H2-type"/>
</dbReference>
<evidence type="ECO:0000256" key="1">
    <source>
        <dbReference type="ARBA" id="ARBA00022723"/>
    </source>
</evidence>
<keyword evidence="1" id="KW-0479">Metal-binding</keyword>
<dbReference type="Proteomes" id="UP001163046">
    <property type="component" value="Unassembled WGS sequence"/>
</dbReference>
<evidence type="ECO:0000313" key="7">
    <source>
        <dbReference type="EMBL" id="KAJ7369802.1"/>
    </source>
</evidence>
<dbReference type="SMART" id="SM00355">
    <property type="entry name" value="ZnF_C2H2"/>
    <property type="match status" value="2"/>
</dbReference>
<dbReference type="InterPro" id="IPR013087">
    <property type="entry name" value="Znf_C2H2_type"/>
</dbReference>
<dbReference type="InterPro" id="IPR036236">
    <property type="entry name" value="Znf_C2H2_sf"/>
</dbReference>
<dbReference type="SUPFAM" id="SSF57667">
    <property type="entry name" value="beta-beta-alpha zinc fingers"/>
    <property type="match status" value="1"/>
</dbReference>
<reference evidence="7" key="1">
    <citation type="submission" date="2023-01" db="EMBL/GenBank/DDBJ databases">
        <title>Genome assembly of the deep-sea coral Lophelia pertusa.</title>
        <authorList>
            <person name="Herrera S."/>
            <person name="Cordes E."/>
        </authorList>
    </citation>
    <scope>NUCLEOTIDE SEQUENCE</scope>
    <source>
        <strain evidence="7">USNM1676648</strain>
        <tissue evidence="7">Polyp</tissue>
    </source>
</reference>
<organism evidence="7 8">
    <name type="scientific">Desmophyllum pertusum</name>
    <dbReference type="NCBI Taxonomy" id="174260"/>
    <lineage>
        <taxon>Eukaryota</taxon>
        <taxon>Metazoa</taxon>
        <taxon>Cnidaria</taxon>
        <taxon>Anthozoa</taxon>
        <taxon>Hexacorallia</taxon>
        <taxon>Scleractinia</taxon>
        <taxon>Caryophylliina</taxon>
        <taxon>Caryophylliidae</taxon>
        <taxon>Desmophyllum</taxon>
    </lineage>
</organism>
<dbReference type="PANTHER" id="PTHR23234">
    <property type="entry name" value="ZNF44 PROTEIN"/>
    <property type="match status" value="1"/>
</dbReference>
<evidence type="ECO:0000256" key="2">
    <source>
        <dbReference type="ARBA" id="ARBA00022737"/>
    </source>
</evidence>
<gene>
    <name evidence="7" type="ORF">OS493_036318</name>
</gene>
<dbReference type="OrthoDB" id="10027876at2759"/>
<protein>
    <recommendedName>
        <fullName evidence="6">C2H2-type domain-containing protein</fullName>
    </recommendedName>
</protein>
<dbReference type="PROSITE" id="PS50157">
    <property type="entry name" value="ZINC_FINGER_C2H2_2"/>
    <property type="match status" value="1"/>
</dbReference>
<accession>A0A9W9YUR5</accession>
<dbReference type="FunFam" id="3.30.160.60:FF:000394">
    <property type="entry name" value="Zinc finger protein 836"/>
    <property type="match status" value="1"/>
</dbReference>
<comment type="caution">
    <text evidence="7">The sequence shown here is derived from an EMBL/GenBank/DDBJ whole genome shotgun (WGS) entry which is preliminary data.</text>
</comment>
<sequence length="86" mass="9948">MGGGAYTCEGCDRIYTCLNFLQRHKKYYCSFTTMAEIWECAKPYQCTQCDKVFNQSGHLSTHLRTHTGENHISVHNVTRRLTSRVI</sequence>
<evidence type="ECO:0000256" key="3">
    <source>
        <dbReference type="ARBA" id="ARBA00022771"/>
    </source>
</evidence>
<dbReference type="PROSITE" id="PS00028">
    <property type="entry name" value="ZINC_FINGER_C2H2_1"/>
    <property type="match status" value="1"/>
</dbReference>
<evidence type="ECO:0000259" key="6">
    <source>
        <dbReference type="PROSITE" id="PS50157"/>
    </source>
</evidence>
<keyword evidence="2" id="KW-0677">Repeat</keyword>
<dbReference type="GO" id="GO:0008270">
    <property type="term" value="F:zinc ion binding"/>
    <property type="evidence" value="ECO:0007669"/>
    <property type="project" value="UniProtKB-KW"/>
</dbReference>
<dbReference type="AlphaFoldDB" id="A0A9W9YUR5"/>